<organism evidence="3 4">
    <name type="scientific">[Torrubiella] hemipterigena</name>
    <dbReference type="NCBI Taxonomy" id="1531966"/>
    <lineage>
        <taxon>Eukaryota</taxon>
        <taxon>Fungi</taxon>
        <taxon>Dikarya</taxon>
        <taxon>Ascomycota</taxon>
        <taxon>Pezizomycotina</taxon>
        <taxon>Sordariomycetes</taxon>
        <taxon>Hypocreomycetidae</taxon>
        <taxon>Hypocreales</taxon>
        <taxon>Clavicipitaceae</taxon>
        <taxon>Clavicipitaceae incertae sedis</taxon>
        <taxon>'Torrubiella' clade</taxon>
    </lineage>
</organism>
<keyword evidence="4" id="KW-1185">Reference proteome</keyword>
<dbReference type="GO" id="GO:0003700">
    <property type="term" value="F:DNA-binding transcription factor activity"/>
    <property type="evidence" value="ECO:0007669"/>
    <property type="project" value="InterPro"/>
</dbReference>
<dbReference type="SUPFAM" id="SSF57959">
    <property type="entry name" value="Leucine zipper domain"/>
    <property type="match status" value="1"/>
</dbReference>
<name>A0A0A1TAJ0_9HYPO</name>
<dbReference type="InterPro" id="IPR004827">
    <property type="entry name" value="bZIP"/>
</dbReference>
<evidence type="ECO:0000313" key="3">
    <source>
        <dbReference type="EMBL" id="CEJ83180.1"/>
    </source>
</evidence>
<gene>
    <name evidence="3" type="ORF">VHEMI03201</name>
</gene>
<dbReference type="InterPro" id="IPR046347">
    <property type="entry name" value="bZIP_sf"/>
</dbReference>
<accession>A0A0A1TAJ0</accession>
<evidence type="ECO:0000256" key="1">
    <source>
        <dbReference type="SAM" id="MobiDB-lite"/>
    </source>
</evidence>
<evidence type="ECO:0000313" key="4">
    <source>
        <dbReference type="Proteomes" id="UP000039046"/>
    </source>
</evidence>
<feature type="region of interest" description="Disordered" evidence="1">
    <location>
        <begin position="139"/>
        <end position="158"/>
    </location>
</feature>
<feature type="domain" description="BZIP" evidence="2">
    <location>
        <begin position="50"/>
        <end position="65"/>
    </location>
</feature>
<feature type="compositionally biased region" description="Polar residues" evidence="1">
    <location>
        <begin position="262"/>
        <end position="276"/>
    </location>
</feature>
<dbReference type="Proteomes" id="UP000039046">
    <property type="component" value="Unassembled WGS sequence"/>
</dbReference>
<dbReference type="Gene3D" id="1.20.5.170">
    <property type="match status" value="1"/>
</dbReference>
<dbReference type="OrthoDB" id="194358at2759"/>
<evidence type="ECO:0000259" key="2">
    <source>
        <dbReference type="PROSITE" id="PS00036"/>
    </source>
</evidence>
<dbReference type="AlphaFoldDB" id="A0A0A1TAJ0"/>
<sequence length="366" mass="40216">MASSARSPASRIARHSQRLCSLAGSTEAHESITLEEEEGNSIDITDPVLKKRLQNRLAQRAYRKRVKNRLDKLDVLQKQFHQLKQQKHATCGFDAISIQNNRQRILERCLSPLSTADSPHVYAQTSPSTDDETVMHQILGLPHPSTDTPSSQAVSGASRRNDLYQQALSSYFLTLPDCRPASPSLGTGLAPLSPFAPTQLGTNGLADMDSQTAVYFSDPWISNAHNTNATTIQLSTETDTSMDSAIGVAIEPQLRDADESGKGSNQDALELSSQRGTPPAMDMEIPYPTIDSPHADGTQNTEVDLQRLGSLHVIMDTIQATAFTSFDELVVYYYTAELSRSTRLAHEQHISRSQRLSGVLRDLVSR</sequence>
<dbReference type="EMBL" id="CDHN01000001">
    <property type="protein sequence ID" value="CEJ83180.1"/>
    <property type="molecule type" value="Genomic_DNA"/>
</dbReference>
<feature type="compositionally biased region" description="Polar residues" evidence="1">
    <location>
        <begin position="145"/>
        <end position="155"/>
    </location>
</feature>
<feature type="region of interest" description="Disordered" evidence="1">
    <location>
        <begin position="254"/>
        <end position="279"/>
    </location>
</feature>
<dbReference type="HOGENOM" id="CLU_756904_0_0_1"/>
<reference evidence="3 4" key="1">
    <citation type="journal article" date="2015" name="Genome Announc.">
        <title>Draft Genome Sequence and Gene Annotation of the Entomopathogenic Fungus Verticillium hemipterigenum.</title>
        <authorList>
            <person name="Horn F."/>
            <person name="Habel A."/>
            <person name="Scharf D.H."/>
            <person name="Dworschak J."/>
            <person name="Brakhage A.A."/>
            <person name="Guthke R."/>
            <person name="Hertweck C."/>
            <person name="Linde J."/>
        </authorList>
    </citation>
    <scope>NUCLEOTIDE SEQUENCE [LARGE SCALE GENOMIC DNA]</scope>
</reference>
<dbReference type="CDD" id="cd14688">
    <property type="entry name" value="bZIP_YAP"/>
    <property type="match status" value="1"/>
</dbReference>
<dbReference type="PROSITE" id="PS00036">
    <property type="entry name" value="BZIP_BASIC"/>
    <property type="match status" value="1"/>
</dbReference>
<protein>
    <recommendedName>
        <fullName evidence="2">BZIP domain-containing protein</fullName>
    </recommendedName>
</protein>
<proteinExistence type="predicted"/>